<evidence type="ECO:0000313" key="1">
    <source>
        <dbReference type="EMBL" id="MBM7618309.1"/>
    </source>
</evidence>
<organism evidence="1 2">
    <name type="scientific">Sutcliffiella tianshenii</name>
    <dbReference type="NCBI Taxonomy" id="1463404"/>
    <lineage>
        <taxon>Bacteria</taxon>
        <taxon>Bacillati</taxon>
        <taxon>Bacillota</taxon>
        <taxon>Bacilli</taxon>
        <taxon>Bacillales</taxon>
        <taxon>Bacillaceae</taxon>
        <taxon>Sutcliffiella</taxon>
    </lineage>
</organism>
<proteinExistence type="predicted"/>
<keyword evidence="2" id="KW-1185">Reference proteome</keyword>
<accession>A0ABS2NUK4</accession>
<name>A0ABS2NUK4_9BACI</name>
<gene>
    <name evidence="1" type="ORF">JOC95_000151</name>
</gene>
<reference evidence="1 2" key="1">
    <citation type="submission" date="2021-01" db="EMBL/GenBank/DDBJ databases">
        <title>Genomic Encyclopedia of Type Strains, Phase IV (KMG-IV): sequencing the most valuable type-strain genomes for metagenomic binning, comparative biology and taxonomic classification.</title>
        <authorList>
            <person name="Goeker M."/>
        </authorList>
    </citation>
    <scope>NUCLEOTIDE SEQUENCE [LARGE SCALE GENOMIC DNA]</scope>
    <source>
        <strain evidence="1 2">DSM 25879</strain>
    </source>
</reference>
<dbReference type="Proteomes" id="UP000737402">
    <property type="component" value="Unassembled WGS sequence"/>
</dbReference>
<sequence>MVFGVRPQAAGGFLGDEFVAGGWVLFRLFWRGRFAWRAGSEALGALWLDGVALFCGFCANLVE</sequence>
<dbReference type="EMBL" id="JAFBED010000001">
    <property type="protein sequence ID" value="MBM7618309.1"/>
    <property type="molecule type" value="Genomic_DNA"/>
</dbReference>
<evidence type="ECO:0000313" key="2">
    <source>
        <dbReference type="Proteomes" id="UP000737402"/>
    </source>
</evidence>
<comment type="caution">
    <text evidence="1">The sequence shown here is derived from an EMBL/GenBank/DDBJ whole genome shotgun (WGS) entry which is preliminary data.</text>
</comment>
<protein>
    <submittedName>
        <fullName evidence="1">Uncharacterized protein</fullName>
    </submittedName>
</protein>